<accession>E1Z7I3</accession>
<dbReference type="InterPro" id="IPR036282">
    <property type="entry name" value="Glutathione-S-Trfase_C_sf"/>
</dbReference>
<dbReference type="InterPro" id="IPR036249">
    <property type="entry name" value="Thioredoxin-like_sf"/>
</dbReference>
<dbReference type="EMBL" id="GL433838">
    <property type="protein sequence ID" value="EFN58175.1"/>
    <property type="molecule type" value="Genomic_DNA"/>
</dbReference>
<evidence type="ECO:0000256" key="4">
    <source>
        <dbReference type="ARBA" id="ARBA00022679"/>
    </source>
</evidence>
<sequence>MTPTVFYFPIRGRAEPIRLALVAMGIEYEEQAVDYGEMKSALEKYPFAQCPRFVDEDGDISQSNTILRHIGRKHGLYGKGLKEAAEIDMLADGVEDIKRKYLSLIYTDQLAEEAKAAYWTAHFDPATTGGRNGGAHFAYLSHLVAKCGSGGWAVGGALSIADILLFDIVDVHQRAFGEDKFAAAYPNLAAVYKQVEAIPGVKAYLESPGRMAKVNGNGLG</sequence>
<dbReference type="PANTHER" id="PTHR11571:SF222">
    <property type="entry name" value="GLUTATHIONE TRANSFERASE"/>
    <property type="match status" value="1"/>
</dbReference>
<comment type="similarity">
    <text evidence="2">Belongs to the GST superfamily. Mu family.</text>
</comment>
<organism evidence="9">
    <name type="scientific">Chlorella variabilis</name>
    <name type="common">Green alga</name>
    <dbReference type="NCBI Taxonomy" id="554065"/>
    <lineage>
        <taxon>Eukaryota</taxon>
        <taxon>Viridiplantae</taxon>
        <taxon>Chlorophyta</taxon>
        <taxon>core chlorophytes</taxon>
        <taxon>Trebouxiophyceae</taxon>
        <taxon>Chlorellales</taxon>
        <taxon>Chlorellaceae</taxon>
        <taxon>Chlorella clade</taxon>
        <taxon>Chlorella</taxon>
    </lineage>
</organism>
<dbReference type="OrthoDB" id="422574at2759"/>
<name>E1Z7I3_CHLVA</name>
<dbReference type="InterPro" id="IPR010987">
    <property type="entry name" value="Glutathione-S-Trfase_C-like"/>
</dbReference>
<dbReference type="InterPro" id="IPR050213">
    <property type="entry name" value="GST_superfamily"/>
</dbReference>
<evidence type="ECO:0000256" key="5">
    <source>
        <dbReference type="ARBA" id="ARBA00047960"/>
    </source>
</evidence>
<feature type="domain" description="GST N-terminal" evidence="6">
    <location>
        <begin position="1"/>
        <end position="78"/>
    </location>
</feature>
<dbReference type="InterPro" id="IPR040079">
    <property type="entry name" value="Glutathione_S-Trfase"/>
</dbReference>
<dbReference type="SFLD" id="SFLDG00363">
    <property type="entry name" value="AMPS_(cytGST):_Alpha-__Mu-__Pi"/>
    <property type="match status" value="1"/>
</dbReference>
<dbReference type="PROSITE" id="PS50404">
    <property type="entry name" value="GST_NTER"/>
    <property type="match status" value="1"/>
</dbReference>
<dbReference type="AlphaFoldDB" id="E1Z7I3"/>
<dbReference type="STRING" id="554065.E1Z7I3"/>
<proteinExistence type="inferred from homology"/>
<dbReference type="Gene3D" id="3.40.30.10">
    <property type="entry name" value="Glutaredoxin"/>
    <property type="match status" value="1"/>
</dbReference>
<protein>
    <recommendedName>
        <fullName evidence="3">glutathione transferase</fullName>
        <ecNumber evidence="3">2.5.1.18</ecNumber>
    </recommendedName>
</protein>
<dbReference type="GO" id="GO:0004364">
    <property type="term" value="F:glutathione transferase activity"/>
    <property type="evidence" value="ECO:0007669"/>
    <property type="project" value="UniProtKB-EC"/>
</dbReference>
<dbReference type="Pfam" id="PF14497">
    <property type="entry name" value="GST_C_3"/>
    <property type="match status" value="1"/>
</dbReference>
<evidence type="ECO:0000256" key="3">
    <source>
        <dbReference type="ARBA" id="ARBA00012452"/>
    </source>
</evidence>
<evidence type="ECO:0000259" key="7">
    <source>
        <dbReference type="PROSITE" id="PS50405"/>
    </source>
</evidence>
<evidence type="ECO:0000313" key="9">
    <source>
        <dbReference type="Proteomes" id="UP000008141"/>
    </source>
</evidence>
<dbReference type="KEGG" id="cvr:CHLNCDRAFT_142000"/>
<dbReference type="InterPro" id="IPR004046">
    <property type="entry name" value="GST_C"/>
</dbReference>
<dbReference type="EC" id="2.5.1.18" evidence="3"/>
<evidence type="ECO:0000313" key="8">
    <source>
        <dbReference type="EMBL" id="EFN58175.1"/>
    </source>
</evidence>
<dbReference type="PANTHER" id="PTHR11571">
    <property type="entry name" value="GLUTATHIONE S-TRANSFERASE"/>
    <property type="match status" value="1"/>
</dbReference>
<dbReference type="PROSITE" id="PS50405">
    <property type="entry name" value="GST_CTER"/>
    <property type="match status" value="1"/>
</dbReference>
<dbReference type="GeneID" id="17357602"/>
<dbReference type="OMA" id="KKSCVFG"/>
<dbReference type="SFLD" id="SFLDS00019">
    <property type="entry name" value="Glutathione_Transferase_(cytos"/>
    <property type="match status" value="1"/>
</dbReference>
<evidence type="ECO:0000256" key="2">
    <source>
        <dbReference type="ARBA" id="ARBA00005861"/>
    </source>
</evidence>
<dbReference type="SUPFAM" id="SSF52833">
    <property type="entry name" value="Thioredoxin-like"/>
    <property type="match status" value="1"/>
</dbReference>
<dbReference type="Proteomes" id="UP000008141">
    <property type="component" value="Unassembled WGS sequence"/>
</dbReference>
<dbReference type="eggNOG" id="KOG1695">
    <property type="taxonomic scope" value="Eukaryota"/>
</dbReference>
<dbReference type="InterPro" id="IPR004045">
    <property type="entry name" value="Glutathione_S-Trfase_N"/>
</dbReference>
<feature type="domain" description="GST C-terminal" evidence="7">
    <location>
        <begin position="80"/>
        <end position="215"/>
    </location>
</feature>
<dbReference type="InParanoid" id="E1Z7I3"/>
<comment type="catalytic activity">
    <reaction evidence="5">
        <text>RX + glutathione = an S-substituted glutathione + a halide anion + H(+)</text>
        <dbReference type="Rhea" id="RHEA:16437"/>
        <dbReference type="ChEBI" id="CHEBI:15378"/>
        <dbReference type="ChEBI" id="CHEBI:16042"/>
        <dbReference type="ChEBI" id="CHEBI:17792"/>
        <dbReference type="ChEBI" id="CHEBI:57925"/>
        <dbReference type="ChEBI" id="CHEBI:90779"/>
        <dbReference type="EC" id="2.5.1.18"/>
    </reaction>
</comment>
<dbReference type="RefSeq" id="XP_005850277.1">
    <property type="nucleotide sequence ID" value="XM_005850215.1"/>
</dbReference>
<gene>
    <name evidence="8" type="ORF">CHLNCDRAFT_142000</name>
</gene>
<dbReference type="SFLD" id="SFLDG01205">
    <property type="entry name" value="AMPS.1"/>
    <property type="match status" value="1"/>
</dbReference>
<dbReference type="SUPFAM" id="SSF47616">
    <property type="entry name" value="GST C-terminal domain-like"/>
    <property type="match status" value="1"/>
</dbReference>
<dbReference type="GO" id="GO:0006749">
    <property type="term" value="P:glutathione metabolic process"/>
    <property type="evidence" value="ECO:0007669"/>
    <property type="project" value="TreeGrafter"/>
</dbReference>
<reference evidence="8 9" key="1">
    <citation type="journal article" date="2010" name="Plant Cell">
        <title>The Chlorella variabilis NC64A genome reveals adaptation to photosymbiosis, coevolution with viruses, and cryptic sex.</title>
        <authorList>
            <person name="Blanc G."/>
            <person name="Duncan G."/>
            <person name="Agarkova I."/>
            <person name="Borodovsky M."/>
            <person name="Gurnon J."/>
            <person name="Kuo A."/>
            <person name="Lindquist E."/>
            <person name="Lucas S."/>
            <person name="Pangilinan J."/>
            <person name="Polle J."/>
            <person name="Salamov A."/>
            <person name="Terry A."/>
            <person name="Yamada T."/>
            <person name="Dunigan D.D."/>
            <person name="Grigoriev I.V."/>
            <person name="Claverie J.M."/>
            <person name="Van Etten J.L."/>
        </authorList>
    </citation>
    <scope>NUCLEOTIDE SEQUENCE [LARGE SCALE GENOMIC DNA]</scope>
    <source>
        <strain evidence="8 9">NC64A</strain>
    </source>
</reference>
<keyword evidence="4" id="KW-0808">Transferase</keyword>
<comment type="function">
    <text evidence="1">Conjugation of reduced glutathione to a wide number of exogenous and endogenous hydrophobic electrophiles.</text>
</comment>
<dbReference type="Pfam" id="PF02798">
    <property type="entry name" value="GST_N"/>
    <property type="match status" value="1"/>
</dbReference>
<evidence type="ECO:0000256" key="1">
    <source>
        <dbReference type="ARBA" id="ARBA00003701"/>
    </source>
</evidence>
<keyword evidence="9" id="KW-1185">Reference proteome</keyword>
<evidence type="ECO:0000259" key="6">
    <source>
        <dbReference type="PROSITE" id="PS50404"/>
    </source>
</evidence>
<dbReference type="Gene3D" id="1.20.1050.10">
    <property type="match status" value="1"/>
</dbReference>